<sequence length="305" mass="34834">MIQQTAKPTSLTIEALKKMLSKDKETPFSNALWDIIHDPQIPDEQPQESEISAREYREAKYIWDLVRDPSVTELDQFTALTLEKYQRANSIWERNKGQSRKNRKSRIRLSLDDFQAMLINLYGFEIINRSATHRLIHTANVSGIAKPAKSINREGLAVLSNFANRENYPDAEFPPEDYPTSFDVLLAIGEQTIQDVYGEGNNEEEDDSYDNIADVRSNLLLGHDGELTEDRPNNLRTLIHHFLAKNGDRDLHLDGQLAITLIDLLFKTNPKVDLAALLKIQAMLGIPAEAFLEMLRRDMEDMQQG</sequence>
<reference evidence="2" key="1">
    <citation type="submission" date="2015-12" db="EMBL/GenBank/DDBJ databases">
        <authorList>
            <person name="Sencilo A."/>
            <person name="Bamford D.H."/>
            <person name="Roine E."/>
        </authorList>
    </citation>
    <scope>NUCLEOTIDE SEQUENCE [LARGE SCALE GENOMIC DNA]</scope>
</reference>
<keyword evidence="2" id="KW-1185">Reference proteome</keyword>
<proteinExistence type="predicted"/>
<dbReference type="Proteomes" id="UP000225722">
    <property type="component" value="Segment"/>
</dbReference>
<organism evidence="1 2">
    <name type="scientific">Nodularia phage vB_NpeS-2AV2</name>
    <dbReference type="NCBI Taxonomy" id="1777122"/>
    <lineage>
        <taxon>Viruses</taxon>
        <taxon>Duplodnaviria</taxon>
        <taxon>Heunggongvirae</taxon>
        <taxon>Uroviricota</taxon>
        <taxon>Caudoviricetes</taxon>
        <taxon>Ravarandavirus</taxon>
        <taxon>Ravarandavirus rv2AV2</taxon>
    </lineage>
</organism>
<evidence type="ECO:0000313" key="1">
    <source>
        <dbReference type="EMBL" id="ALY07620.1"/>
    </source>
</evidence>
<accession>A0A1L2BX51</accession>
<gene>
    <name evidence="1" type="ORF">2AV2_168</name>
</gene>
<dbReference type="EMBL" id="KU230356">
    <property type="protein sequence ID" value="ALY07620.1"/>
    <property type="molecule type" value="Genomic_DNA"/>
</dbReference>
<evidence type="ECO:0000313" key="2">
    <source>
        <dbReference type="Proteomes" id="UP000225722"/>
    </source>
</evidence>
<name>A0A1L2BX51_9CAUD</name>
<protein>
    <submittedName>
        <fullName evidence="1">Uncharacterized protein</fullName>
    </submittedName>
</protein>